<name>A0A0A7EMC0_9GAMM</name>
<keyword evidence="3" id="KW-1185">Reference proteome</keyword>
<dbReference type="KEGG" id="pseo:OM33_19325"/>
<dbReference type="HOGENOM" id="CLU_177884_0_0_6"/>
<dbReference type="InterPro" id="IPR009971">
    <property type="entry name" value="DUF1496"/>
</dbReference>
<dbReference type="RefSeq" id="WP_040136009.1">
    <property type="nucleotide sequence ID" value="NZ_CP009889.1"/>
</dbReference>
<dbReference type="Pfam" id="PF07383">
    <property type="entry name" value="DUF1496"/>
    <property type="match status" value="1"/>
</dbReference>
<dbReference type="AlphaFoldDB" id="A0A0A7EMC0"/>
<accession>A0A0A7EMC0</accession>
<dbReference type="Proteomes" id="UP000030341">
    <property type="component" value="Chromosome 2"/>
</dbReference>
<keyword evidence="1" id="KW-0732">Signal</keyword>
<feature type="signal peptide" evidence="1">
    <location>
        <begin position="1"/>
        <end position="22"/>
    </location>
</feature>
<evidence type="ECO:0000256" key="1">
    <source>
        <dbReference type="SAM" id="SignalP"/>
    </source>
</evidence>
<reference evidence="2 3" key="1">
    <citation type="submission" date="2014-11" db="EMBL/GenBank/DDBJ databases">
        <title>Complete Genome Sequence of Pseudoalteromonas sp. Strain OCN003 Isolated from Kaneohe Bay, Oahu, Hawaii.</title>
        <authorList>
            <person name="Beurmann S."/>
            <person name="Videau P."/>
            <person name="Ushijima B."/>
            <person name="Smith A.M."/>
            <person name="Aeby G.S."/>
            <person name="Callahan S.M."/>
            <person name="Belcaid M."/>
        </authorList>
    </citation>
    <scope>NUCLEOTIDE SEQUENCE [LARGE SCALE GENOMIC DNA]</scope>
    <source>
        <strain evidence="2 3">OCN003</strain>
    </source>
</reference>
<gene>
    <name evidence="2" type="ORF">OM33_19325</name>
</gene>
<proteinExistence type="predicted"/>
<dbReference type="STRING" id="1348114.OM33_19325"/>
<organism evidence="2 3">
    <name type="scientific">Pseudoalteromonas piratica</name>
    <dbReference type="NCBI Taxonomy" id="1348114"/>
    <lineage>
        <taxon>Bacteria</taxon>
        <taxon>Pseudomonadati</taxon>
        <taxon>Pseudomonadota</taxon>
        <taxon>Gammaproteobacteria</taxon>
        <taxon>Alteromonadales</taxon>
        <taxon>Pseudoalteromonadaceae</taxon>
        <taxon>Pseudoalteromonas</taxon>
    </lineage>
</organism>
<sequence length="97" mass="10918">MKLINVFALGLPLYLVANFAGANESKAKVWINGDSLQQVCWYQDKKYSEGAIIEVAKLTLMCTRKDKNQPNGQLGWLKLDDKGNIIYPTQKSKISIK</sequence>
<evidence type="ECO:0000313" key="2">
    <source>
        <dbReference type="EMBL" id="AIY67211.1"/>
    </source>
</evidence>
<dbReference type="EMBL" id="CP009889">
    <property type="protein sequence ID" value="AIY67211.1"/>
    <property type="molecule type" value="Genomic_DNA"/>
</dbReference>
<evidence type="ECO:0000313" key="3">
    <source>
        <dbReference type="Proteomes" id="UP000030341"/>
    </source>
</evidence>
<dbReference type="eggNOG" id="ENOG5031NKR">
    <property type="taxonomic scope" value="Bacteria"/>
</dbReference>
<dbReference type="OrthoDB" id="6400575at2"/>
<protein>
    <recommendedName>
        <fullName evidence="4">DUF1496 domain-containing protein</fullName>
    </recommendedName>
</protein>
<evidence type="ECO:0008006" key="4">
    <source>
        <dbReference type="Google" id="ProtNLM"/>
    </source>
</evidence>
<feature type="chain" id="PRO_5002028435" description="DUF1496 domain-containing protein" evidence="1">
    <location>
        <begin position="23"/>
        <end position="97"/>
    </location>
</feature>